<dbReference type="AlphaFoldDB" id="G2FGT8"/>
<gene>
    <name evidence="1" type="ORF">TevJSym_ar00670</name>
</gene>
<reference evidence="1 2" key="1">
    <citation type="journal article" date="2011" name="ISME J.">
        <title>The endosymbionts of the deep-sea tubeworms Riftia pachyptila and Tevnia jerichonana share an identical physiology as revealed by proteogenomic analyses.</title>
        <authorList>
            <person name="Gardebrecht A."/>
            <person name="Markert S."/>
            <person name="Felbeck H."/>
            <person name="Thuermer A."/>
            <person name="Albrecht D."/>
            <person name="Wollherr A."/>
            <person name="Kabisch J."/>
            <person name="Lehmann R."/>
            <person name="Daniel R."/>
            <person name="Liesegang H."/>
            <person name="Hecker M."/>
            <person name="Sievert S.M."/>
            <person name="Schweder T."/>
        </authorList>
    </citation>
    <scope>NUCLEOTIDE SEQUENCE [LARGE SCALE GENOMIC DNA]</scope>
</reference>
<evidence type="ECO:0000313" key="1">
    <source>
        <dbReference type="EMBL" id="EGW54052.1"/>
    </source>
</evidence>
<organism evidence="1 2">
    <name type="scientific">endosymbiont of Tevnia jerichonana</name>
    <name type="common">vent Tica</name>
    <dbReference type="NCBI Taxonomy" id="1049564"/>
    <lineage>
        <taxon>Bacteria</taxon>
        <taxon>Pseudomonadati</taxon>
        <taxon>Pseudomonadota</taxon>
        <taxon>Gammaproteobacteria</taxon>
        <taxon>sulfur-oxidizing symbionts</taxon>
    </lineage>
</organism>
<proteinExistence type="predicted"/>
<keyword evidence="2" id="KW-1185">Reference proteome</keyword>
<dbReference type="Proteomes" id="UP000005167">
    <property type="component" value="Unassembled WGS sequence"/>
</dbReference>
<protein>
    <submittedName>
        <fullName evidence="1">Uncharacterized protein</fullName>
    </submittedName>
</protein>
<evidence type="ECO:0000313" key="2">
    <source>
        <dbReference type="Proteomes" id="UP000005167"/>
    </source>
</evidence>
<dbReference type="EMBL" id="AFZB01000018">
    <property type="protein sequence ID" value="EGW54052.1"/>
    <property type="molecule type" value="Genomic_DNA"/>
</dbReference>
<name>G2FGT8_9GAMM</name>
<accession>G2FGT8</accession>
<comment type="caution">
    <text evidence="1">The sequence shown here is derived from an EMBL/GenBank/DDBJ whole genome shotgun (WGS) entry which is preliminary data.</text>
</comment>
<sequence>MGGGGGGGQPIDGDLVVISANDLGMHCADLDYQVFSILPPFNVVHAQVVKKGGRGSRRRSSTIPSSS</sequence>